<organism evidence="1 2">
    <name type="scientific">Thalassobaculum litoreum DSM 18839</name>
    <dbReference type="NCBI Taxonomy" id="1123362"/>
    <lineage>
        <taxon>Bacteria</taxon>
        <taxon>Pseudomonadati</taxon>
        <taxon>Pseudomonadota</taxon>
        <taxon>Alphaproteobacteria</taxon>
        <taxon>Rhodospirillales</taxon>
        <taxon>Thalassobaculaceae</taxon>
        <taxon>Thalassobaculum</taxon>
    </lineage>
</organism>
<protein>
    <submittedName>
        <fullName evidence="1">Uncharacterized protein</fullName>
    </submittedName>
</protein>
<evidence type="ECO:0000313" key="1">
    <source>
        <dbReference type="EMBL" id="SDF23394.1"/>
    </source>
</evidence>
<keyword evidence="2" id="KW-1185">Reference proteome</keyword>
<dbReference type="Proteomes" id="UP000198615">
    <property type="component" value="Unassembled WGS sequence"/>
</dbReference>
<comment type="caution">
    <text evidence="1">The sequence shown here is derived from an EMBL/GenBank/DDBJ whole genome shotgun (WGS) entry which is preliminary data.</text>
</comment>
<dbReference type="RefSeq" id="WP_028793992.1">
    <property type="nucleotide sequence ID" value="NZ_FNBW01000002.1"/>
</dbReference>
<dbReference type="AlphaFoldDB" id="A0A8G2BEN6"/>
<proteinExistence type="predicted"/>
<sequence length="111" mass="12268">MDGIFDHWIDQSGRTLSLSNIIRDKSGEQAIWYALKDLGYAAVAWDDGGVRVRLAADGVDPGTVDGLMMALKAVRRPVVLEVWDGADWQRKDYADGAEFANEVFLAIDIPE</sequence>
<reference evidence="1 2" key="1">
    <citation type="submission" date="2016-10" db="EMBL/GenBank/DDBJ databases">
        <authorList>
            <person name="Varghese N."/>
            <person name="Submissions S."/>
        </authorList>
    </citation>
    <scope>NUCLEOTIDE SEQUENCE [LARGE SCALE GENOMIC DNA]</scope>
    <source>
        <strain evidence="1 2">DSM 18839</strain>
    </source>
</reference>
<evidence type="ECO:0000313" key="2">
    <source>
        <dbReference type="Proteomes" id="UP000198615"/>
    </source>
</evidence>
<dbReference type="EMBL" id="FNBW01000002">
    <property type="protein sequence ID" value="SDF23394.1"/>
    <property type="molecule type" value="Genomic_DNA"/>
</dbReference>
<name>A0A8G2BEN6_9PROT</name>
<accession>A0A8G2BEN6</accession>
<gene>
    <name evidence="1" type="ORF">SAMN05660686_00670</name>
</gene>